<evidence type="ECO:0000313" key="1">
    <source>
        <dbReference type="EMBL" id="CAG8692312.1"/>
    </source>
</evidence>
<name>A0A9N9EUA4_9GLOM</name>
<feature type="non-terminal residue" evidence="1">
    <location>
        <position position="74"/>
    </location>
</feature>
<dbReference type="EMBL" id="CAJVQA010010026">
    <property type="protein sequence ID" value="CAG8692312.1"/>
    <property type="molecule type" value="Genomic_DNA"/>
</dbReference>
<protein>
    <submittedName>
        <fullName evidence="1">3284_t:CDS:1</fullName>
    </submittedName>
</protein>
<dbReference type="OrthoDB" id="10472601at2759"/>
<evidence type="ECO:0000313" key="2">
    <source>
        <dbReference type="Proteomes" id="UP000789759"/>
    </source>
</evidence>
<comment type="caution">
    <text evidence="1">The sequence shown here is derived from an EMBL/GenBank/DDBJ whole genome shotgun (WGS) entry which is preliminary data.</text>
</comment>
<dbReference type="AlphaFoldDB" id="A0A9N9EUA4"/>
<proteinExistence type="predicted"/>
<keyword evidence="2" id="KW-1185">Reference proteome</keyword>
<sequence>PSSDSTLNAMASTAKVTAEIELEKLILGMDNKLDKIMLKLNIRQDDIHLQRIDENKLTKPTAGDTCRGSVVRKF</sequence>
<organism evidence="1 2">
    <name type="scientific">Cetraspora pellucida</name>
    <dbReference type="NCBI Taxonomy" id="1433469"/>
    <lineage>
        <taxon>Eukaryota</taxon>
        <taxon>Fungi</taxon>
        <taxon>Fungi incertae sedis</taxon>
        <taxon>Mucoromycota</taxon>
        <taxon>Glomeromycotina</taxon>
        <taxon>Glomeromycetes</taxon>
        <taxon>Diversisporales</taxon>
        <taxon>Gigasporaceae</taxon>
        <taxon>Cetraspora</taxon>
    </lineage>
</organism>
<accession>A0A9N9EUA4</accession>
<gene>
    <name evidence="1" type="ORF">CPELLU_LOCUS11367</name>
</gene>
<reference evidence="1" key="1">
    <citation type="submission" date="2021-06" db="EMBL/GenBank/DDBJ databases">
        <authorList>
            <person name="Kallberg Y."/>
            <person name="Tangrot J."/>
            <person name="Rosling A."/>
        </authorList>
    </citation>
    <scope>NUCLEOTIDE SEQUENCE</scope>
    <source>
        <strain evidence="1">FL966</strain>
    </source>
</reference>
<dbReference type="Proteomes" id="UP000789759">
    <property type="component" value="Unassembled WGS sequence"/>
</dbReference>